<gene>
    <name evidence="1" type="ORF">ERS007703_01731</name>
    <name evidence="2" type="ORF">ERS007720_04564</name>
</gene>
<reference evidence="3 4" key="2">
    <citation type="submission" date="2015-03" db="EMBL/GenBank/DDBJ databases">
        <authorList>
            <consortium name="Pathogen Informatics"/>
        </authorList>
    </citation>
    <scope>NUCLEOTIDE SEQUENCE [LARGE SCALE GENOMIC DNA]</scope>
    <source>
        <strain evidence="3">K00500041</strain>
        <strain evidence="2 4">M09401471</strain>
    </source>
</reference>
<name>A0A0T9BMM7_MYCTX</name>
<evidence type="ECO:0000313" key="2">
    <source>
        <dbReference type="EMBL" id="COX47414.1"/>
    </source>
</evidence>
<accession>A0A0T9BMM7</accession>
<sequence>MYSDQIVAAVIPTEISVSMEAAWWRALRIATR</sequence>
<dbReference type="Proteomes" id="UP000044938">
    <property type="component" value="Unassembled WGS sequence"/>
</dbReference>
<reference evidence="1" key="1">
    <citation type="submission" date="2015-03" db="EMBL/GenBank/DDBJ databases">
        <authorList>
            <person name="Murphy D."/>
        </authorList>
    </citation>
    <scope>NUCLEOTIDE SEQUENCE [LARGE SCALE GENOMIC DNA]</scope>
    <source>
        <strain evidence="1">K00500041</strain>
    </source>
</reference>
<protein>
    <submittedName>
        <fullName evidence="1">Uncharacterized protein</fullName>
    </submittedName>
</protein>
<proteinExistence type="predicted"/>
<evidence type="ECO:0000313" key="1">
    <source>
        <dbReference type="EMBL" id="COV61364.1"/>
    </source>
</evidence>
<organism evidence="1 3">
    <name type="scientific">Mycobacterium tuberculosis</name>
    <dbReference type="NCBI Taxonomy" id="1773"/>
    <lineage>
        <taxon>Bacteria</taxon>
        <taxon>Bacillati</taxon>
        <taxon>Actinomycetota</taxon>
        <taxon>Actinomycetes</taxon>
        <taxon>Mycobacteriales</taxon>
        <taxon>Mycobacteriaceae</taxon>
        <taxon>Mycobacterium</taxon>
        <taxon>Mycobacterium tuberculosis complex</taxon>
    </lineage>
</organism>
<dbReference type="EMBL" id="CSAE01000158">
    <property type="protein sequence ID" value="COV61364.1"/>
    <property type="molecule type" value="Genomic_DNA"/>
</dbReference>
<evidence type="ECO:0000313" key="4">
    <source>
        <dbReference type="Proteomes" id="UP000044938"/>
    </source>
</evidence>
<dbReference type="AlphaFoldDB" id="A0A0T9BMM7"/>
<dbReference type="EMBL" id="CSAJ01001013">
    <property type="protein sequence ID" value="COX47414.1"/>
    <property type="molecule type" value="Genomic_DNA"/>
</dbReference>
<evidence type="ECO:0000313" key="3">
    <source>
        <dbReference type="Proteomes" id="UP000038802"/>
    </source>
</evidence>
<dbReference type="Proteomes" id="UP000038802">
    <property type="component" value="Unassembled WGS sequence"/>
</dbReference>